<protein>
    <submittedName>
        <fullName evidence="2">Uncharacterized protein</fullName>
    </submittedName>
</protein>
<feature type="compositionally biased region" description="Basic and acidic residues" evidence="1">
    <location>
        <begin position="97"/>
        <end position="109"/>
    </location>
</feature>
<feature type="non-terminal residue" evidence="2">
    <location>
        <position position="188"/>
    </location>
</feature>
<feature type="region of interest" description="Disordered" evidence="1">
    <location>
        <begin position="161"/>
        <end position="188"/>
    </location>
</feature>
<feature type="compositionally biased region" description="Acidic residues" evidence="1">
    <location>
        <begin position="162"/>
        <end position="188"/>
    </location>
</feature>
<dbReference type="AlphaFoldDB" id="A0A0F9PD34"/>
<feature type="region of interest" description="Disordered" evidence="1">
    <location>
        <begin position="89"/>
        <end position="109"/>
    </location>
</feature>
<dbReference type="EMBL" id="LAZR01005560">
    <property type="protein sequence ID" value="KKM98915.1"/>
    <property type="molecule type" value="Genomic_DNA"/>
</dbReference>
<reference evidence="2" key="1">
    <citation type="journal article" date="2015" name="Nature">
        <title>Complex archaea that bridge the gap between prokaryotes and eukaryotes.</title>
        <authorList>
            <person name="Spang A."/>
            <person name="Saw J.H."/>
            <person name="Jorgensen S.L."/>
            <person name="Zaremba-Niedzwiedzka K."/>
            <person name="Martijn J."/>
            <person name="Lind A.E."/>
            <person name="van Eijk R."/>
            <person name="Schleper C."/>
            <person name="Guy L."/>
            <person name="Ettema T.J."/>
        </authorList>
    </citation>
    <scope>NUCLEOTIDE SEQUENCE</scope>
</reference>
<evidence type="ECO:0000256" key="1">
    <source>
        <dbReference type="SAM" id="MobiDB-lite"/>
    </source>
</evidence>
<comment type="caution">
    <text evidence="2">The sequence shown here is derived from an EMBL/GenBank/DDBJ whole genome shotgun (WGS) entry which is preliminary data.</text>
</comment>
<sequence length="188" mass="21895">MTDLQFDHYSHRVDHANKIIVELAITLLVEEDSPERSEFVQGFADGVMSLLRDLREKFPREKFDYYGVHFKEWLSDQPAQEPYLMSYDIPELPPSDEGEKSTHPLDIERSDEYSKGYIDGFEAGGGDVVDHAAKFPREKITQEEADDPVTVEEWLKFVLEEQREEDEELSHEKSDDCDDPFDLEDTLF</sequence>
<gene>
    <name evidence="2" type="ORF">LCGC14_1153000</name>
</gene>
<evidence type="ECO:0000313" key="2">
    <source>
        <dbReference type="EMBL" id="KKM98915.1"/>
    </source>
</evidence>
<proteinExistence type="predicted"/>
<name>A0A0F9PD34_9ZZZZ</name>
<organism evidence="2">
    <name type="scientific">marine sediment metagenome</name>
    <dbReference type="NCBI Taxonomy" id="412755"/>
    <lineage>
        <taxon>unclassified sequences</taxon>
        <taxon>metagenomes</taxon>
        <taxon>ecological metagenomes</taxon>
    </lineage>
</organism>
<accession>A0A0F9PD34</accession>